<comment type="caution">
    <text evidence="2">The sequence shown here is derived from an EMBL/GenBank/DDBJ whole genome shotgun (WGS) entry which is preliminary data.</text>
</comment>
<keyword evidence="1" id="KW-1133">Transmembrane helix</keyword>
<dbReference type="EMBL" id="JBHMBS010000004">
    <property type="protein sequence ID" value="MFB9676010.1"/>
    <property type="molecule type" value="Genomic_DNA"/>
</dbReference>
<evidence type="ECO:0000313" key="3">
    <source>
        <dbReference type="Proteomes" id="UP001589610"/>
    </source>
</evidence>
<evidence type="ECO:0000256" key="1">
    <source>
        <dbReference type="SAM" id="Phobius"/>
    </source>
</evidence>
<evidence type="ECO:0000313" key="2">
    <source>
        <dbReference type="EMBL" id="MFB9676010.1"/>
    </source>
</evidence>
<keyword evidence="1" id="KW-0812">Transmembrane</keyword>
<dbReference type="Proteomes" id="UP001589610">
    <property type="component" value="Unassembled WGS sequence"/>
</dbReference>
<accession>A0ABV5TAA4</accession>
<feature type="transmembrane region" description="Helical" evidence="1">
    <location>
        <begin position="38"/>
        <end position="56"/>
    </location>
</feature>
<organism evidence="2 3">
    <name type="scientific">Streptosporangium vulgare</name>
    <dbReference type="NCBI Taxonomy" id="46190"/>
    <lineage>
        <taxon>Bacteria</taxon>
        <taxon>Bacillati</taxon>
        <taxon>Actinomycetota</taxon>
        <taxon>Actinomycetes</taxon>
        <taxon>Streptosporangiales</taxon>
        <taxon>Streptosporangiaceae</taxon>
        <taxon>Streptosporangium</taxon>
    </lineage>
</organism>
<gene>
    <name evidence="2" type="ORF">ACFFRH_10965</name>
</gene>
<proteinExistence type="predicted"/>
<dbReference type="RefSeq" id="WP_344742640.1">
    <property type="nucleotide sequence ID" value="NZ_BAAAWW010000002.1"/>
</dbReference>
<sequence>MSTNVKIFITIFCYISGVMGIVTAVFQASTTPANTPGAIGSGVIGGIFLVAGVALSRKPRY</sequence>
<name>A0ABV5TAA4_9ACTN</name>
<reference evidence="2 3" key="1">
    <citation type="submission" date="2024-09" db="EMBL/GenBank/DDBJ databases">
        <authorList>
            <person name="Sun Q."/>
            <person name="Mori K."/>
        </authorList>
    </citation>
    <scope>NUCLEOTIDE SEQUENCE [LARGE SCALE GENOMIC DNA]</scope>
    <source>
        <strain evidence="2 3">JCM 3028</strain>
    </source>
</reference>
<protein>
    <submittedName>
        <fullName evidence="2">Uncharacterized protein</fullName>
    </submittedName>
</protein>
<keyword evidence="1" id="KW-0472">Membrane</keyword>
<feature type="transmembrane region" description="Helical" evidence="1">
    <location>
        <begin position="7"/>
        <end position="26"/>
    </location>
</feature>
<keyword evidence="3" id="KW-1185">Reference proteome</keyword>